<keyword evidence="3" id="KW-1185">Reference proteome</keyword>
<proteinExistence type="predicted"/>
<organism evidence="2 3">
    <name type="scientific">Phlyctema vagabunda</name>
    <dbReference type="NCBI Taxonomy" id="108571"/>
    <lineage>
        <taxon>Eukaryota</taxon>
        <taxon>Fungi</taxon>
        <taxon>Dikarya</taxon>
        <taxon>Ascomycota</taxon>
        <taxon>Pezizomycotina</taxon>
        <taxon>Leotiomycetes</taxon>
        <taxon>Helotiales</taxon>
        <taxon>Dermateaceae</taxon>
        <taxon>Phlyctema</taxon>
    </lineage>
</organism>
<feature type="compositionally biased region" description="Basic and acidic residues" evidence="1">
    <location>
        <begin position="124"/>
        <end position="133"/>
    </location>
</feature>
<sequence>MDHHTNGAATLPRGFRFHHEEPSTPEPHATVTEVVPPSPPRPARLKIKRRNVLPNFEAPTETFLASVTAADVPIPTIEVPRVEDSNMPDRESISVTTTGLLAPWNFDYRPSSPPKTPNPMCSMEENHYQHPDWSRGASSEFDDFDRPSSALSSLSDYSDNDSFYDGSNISRPSDDGSCTSPDSDIADPFQFPSLKGKPREKLPSYIQPEPLNANLRSKTRKNAPWSKAMSEHLWQTYLVYLQDPTVTPFRIGASAIPPEGVCHRVSREARRSWKGPKAANSAVASRRSTRLNPVTRLASTDTQKSGSLTPTPETVSRTWGQWPHSSAATRNHLRELCKTNSASIPRHRHLLSRSPTPFTKIVVNSIPRTPEPAPSASFSTKDISLSLTTSISESMQPGGPLAQLADLNAPSDAEATQTPLENSTSELGTGLGDSTRFRKLGSPFIARTYGPSSSRYIHPYERHSQSRAHPEVAPALGSPLRFEKTRSLNGIQKRRAIHALDEGEFGHYGGIIRPSILNEQLFGDALRDSRRVRNRGFSLGDEALRNRVPGLFQYTPMPEDPFTSSAKDAASITPVAEAGSNETKTLLPPATIVAGPTASTPRLGSPFTGVVSNTFPRRLFQDGAAANQTIKKSAFATMHQTRRSIESFDFGEGGPSLQSRLTRLDHRLAEIRESEAAKRSES</sequence>
<feature type="compositionally biased region" description="Polar residues" evidence="1">
    <location>
        <begin position="297"/>
        <end position="324"/>
    </location>
</feature>
<feature type="region of interest" description="Disordered" evidence="1">
    <location>
        <begin position="106"/>
        <end position="213"/>
    </location>
</feature>
<protein>
    <submittedName>
        <fullName evidence="2">Uncharacterized protein</fullName>
    </submittedName>
</protein>
<evidence type="ECO:0000256" key="1">
    <source>
        <dbReference type="SAM" id="MobiDB-lite"/>
    </source>
</evidence>
<evidence type="ECO:0000313" key="3">
    <source>
        <dbReference type="Proteomes" id="UP001629113"/>
    </source>
</evidence>
<dbReference type="EMBL" id="JBFCZG010000008">
    <property type="protein sequence ID" value="KAL3419071.1"/>
    <property type="molecule type" value="Genomic_DNA"/>
</dbReference>
<feature type="compositionally biased region" description="Polar residues" evidence="1">
    <location>
        <begin position="414"/>
        <end position="427"/>
    </location>
</feature>
<feature type="region of interest" description="Disordered" evidence="1">
    <location>
        <begin position="1"/>
        <end position="41"/>
    </location>
</feature>
<feature type="compositionally biased region" description="Low complexity" evidence="1">
    <location>
        <begin position="148"/>
        <end position="168"/>
    </location>
</feature>
<reference evidence="2 3" key="1">
    <citation type="submission" date="2024-06" db="EMBL/GenBank/DDBJ databases">
        <title>Complete genome of Phlyctema vagabunda strain 19-DSS-EL-015.</title>
        <authorList>
            <person name="Fiorenzani C."/>
        </authorList>
    </citation>
    <scope>NUCLEOTIDE SEQUENCE [LARGE SCALE GENOMIC DNA]</scope>
    <source>
        <strain evidence="2 3">19-DSS-EL-015</strain>
    </source>
</reference>
<name>A0ABR4P6Y8_9HELO</name>
<gene>
    <name evidence="2" type="ORF">PVAG01_09292</name>
</gene>
<dbReference type="Proteomes" id="UP001629113">
    <property type="component" value="Unassembled WGS sequence"/>
</dbReference>
<feature type="region of interest" description="Disordered" evidence="1">
    <location>
        <begin position="272"/>
        <end position="324"/>
    </location>
</feature>
<evidence type="ECO:0000313" key="2">
    <source>
        <dbReference type="EMBL" id="KAL3419071.1"/>
    </source>
</evidence>
<accession>A0ABR4P6Y8</accession>
<comment type="caution">
    <text evidence="2">The sequence shown here is derived from an EMBL/GenBank/DDBJ whole genome shotgun (WGS) entry which is preliminary data.</text>
</comment>
<feature type="region of interest" description="Disordered" evidence="1">
    <location>
        <begin position="410"/>
        <end position="433"/>
    </location>
</feature>